<evidence type="ECO:0000256" key="2">
    <source>
        <dbReference type="ARBA" id="ARBA00023002"/>
    </source>
</evidence>
<feature type="domain" description="NmrA-like" evidence="3">
    <location>
        <begin position="2"/>
        <end position="296"/>
    </location>
</feature>
<organism evidence="4 5">
    <name type="scientific">Cladobotryum mycophilum</name>
    <dbReference type="NCBI Taxonomy" id="491253"/>
    <lineage>
        <taxon>Eukaryota</taxon>
        <taxon>Fungi</taxon>
        <taxon>Dikarya</taxon>
        <taxon>Ascomycota</taxon>
        <taxon>Pezizomycotina</taxon>
        <taxon>Sordariomycetes</taxon>
        <taxon>Hypocreomycetidae</taxon>
        <taxon>Hypocreales</taxon>
        <taxon>Hypocreaceae</taxon>
        <taxon>Cladobotryum</taxon>
    </lineage>
</organism>
<dbReference type="PANTHER" id="PTHR47706:SF6">
    <property type="entry name" value="NMRA-LIKE FAMILY PROTEIN (AFU_ORTHOLOGUE AFUA_6G00280)"/>
    <property type="match status" value="1"/>
</dbReference>
<dbReference type="InterPro" id="IPR036291">
    <property type="entry name" value="NAD(P)-bd_dom_sf"/>
</dbReference>
<gene>
    <name evidence="4" type="ORF">PT974_08085</name>
</gene>
<evidence type="ECO:0000256" key="1">
    <source>
        <dbReference type="ARBA" id="ARBA00022857"/>
    </source>
</evidence>
<dbReference type="Gene3D" id="3.40.50.720">
    <property type="entry name" value="NAD(P)-binding Rossmann-like Domain"/>
    <property type="match status" value="1"/>
</dbReference>
<reference evidence="4 5" key="1">
    <citation type="submission" date="2024-01" db="EMBL/GenBank/DDBJ databases">
        <title>Complete genome of Cladobotryum mycophilum ATHUM6906.</title>
        <authorList>
            <person name="Christinaki A.C."/>
            <person name="Myridakis A.I."/>
            <person name="Kouvelis V.N."/>
        </authorList>
    </citation>
    <scope>NUCLEOTIDE SEQUENCE [LARGE SCALE GENOMIC DNA]</scope>
    <source>
        <strain evidence="4 5">ATHUM6906</strain>
    </source>
</reference>
<dbReference type="InterPro" id="IPR045312">
    <property type="entry name" value="PCBER-like"/>
</dbReference>
<proteinExistence type="predicted"/>
<sequence length="304" mass="33531">MAETVLVIGAGELGLAVLEGLARHPNKSHTKVSVLLRQATIDSAAPEKRKMTQQIKALGVGFEAADVAHASASELAAVFSKYRIVVSCMGAGLPPKSQTKLAQAALEAGVRYFPWQFGMDYDEVGLGSSQDLFDEQLGVRSLLRAQDKTEWVIVSTGLFMSFLFLAEFGVVDFGAKTVRALGSWDNRITLTTATDIGRGTAEAILDPRGIRNQVVYLAGDTITYGQLADLLDERFGTQFKRELWDLDELKRQMQEDPNMIVKYRDTFAQGKGVAWRKEKTLNVERGIKFTDVKAYLEAMDVTLE</sequence>
<dbReference type="Gene3D" id="3.90.25.10">
    <property type="entry name" value="UDP-galactose 4-epimerase, domain 1"/>
    <property type="match status" value="1"/>
</dbReference>
<accession>A0ABR0SCY3</accession>
<dbReference type="EMBL" id="JAVFKD010000014">
    <property type="protein sequence ID" value="KAK5989824.1"/>
    <property type="molecule type" value="Genomic_DNA"/>
</dbReference>
<dbReference type="PANTHER" id="PTHR47706">
    <property type="entry name" value="NMRA-LIKE FAMILY PROTEIN"/>
    <property type="match status" value="1"/>
</dbReference>
<keyword evidence="1" id="KW-0521">NADP</keyword>
<evidence type="ECO:0000259" key="3">
    <source>
        <dbReference type="Pfam" id="PF05368"/>
    </source>
</evidence>
<dbReference type="Pfam" id="PF05368">
    <property type="entry name" value="NmrA"/>
    <property type="match status" value="1"/>
</dbReference>
<name>A0ABR0SCY3_9HYPO</name>
<protein>
    <submittedName>
        <fullName evidence="4">Phenylcoumaran benzylic ether reductase Pyrc5-like protein</fullName>
    </submittedName>
</protein>
<dbReference type="InterPro" id="IPR008030">
    <property type="entry name" value="NmrA-like"/>
</dbReference>
<dbReference type="Proteomes" id="UP001338125">
    <property type="component" value="Unassembled WGS sequence"/>
</dbReference>
<comment type="caution">
    <text evidence="4">The sequence shown here is derived from an EMBL/GenBank/DDBJ whole genome shotgun (WGS) entry which is preliminary data.</text>
</comment>
<evidence type="ECO:0000313" key="5">
    <source>
        <dbReference type="Proteomes" id="UP001338125"/>
    </source>
</evidence>
<evidence type="ECO:0000313" key="4">
    <source>
        <dbReference type="EMBL" id="KAK5989824.1"/>
    </source>
</evidence>
<dbReference type="SUPFAM" id="SSF51735">
    <property type="entry name" value="NAD(P)-binding Rossmann-fold domains"/>
    <property type="match status" value="1"/>
</dbReference>
<keyword evidence="5" id="KW-1185">Reference proteome</keyword>
<keyword evidence="2" id="KW-0560">Oxidoreductase</keyword>
<dbReference type="CDD" id="cd05259">
    <property type="entry name" value="PCBER_SDR_a"/>
    <property type="match status" value="1"/>
</dbReference>
<dbReference type="InterPro" id="IPR051609">
    <property type="entry name" value="NmrA/Isoflavone_reductase-like"/>
</dbReference>